<proteinExistence type="predicted"/>
<comment type="caution">
    <text evidence="1">The sequence shown here is derived from an EMBL/GenBank/DDBJ whole genome shotgun (WGS) entry which is preliminary data.</text>
</comment>
<protein>
    <submittedName>
        <fullName evidence="1">Uncharacterized protein</fullName>
    </submittedName>
</protein>
<dbReference type="EMBL" id="CM047581">
    <property type="protein sequence ID" value="KAI9916932.1"/>
    <property type="molecule type" value="Genomic_DNA"/>
</dbReference>
<evidence type="ECO:0000313" key="2">
    <source>
        <dbReference type="Proteomes" id="UP001163321"/>
    </source>
</evidence>
<name>A0ACC0WEW9_9STRA</name>
<keyword evidence="2" id="KW-1185">Reference proteome</keyword>
<evidence type="ECO:0000313" key="1">
    <source>
        <dbReference type="EMBL" id="KAI9916932.1"/>
    </source>
</evidence>
<organism evidence="1 2">
    <name type="scientific">Peronosclerospora sorghi</name>
    <dbReference type="NCBI Taxonomy" id="230839"/>
    <lineage>
        <taxon>Eukaryota</taxon>
        <taxon>Sar</taxon>
        <taxon>Stramenopiles</taxon>
        <taxon>Oomycota</taxon>
        <taxon>Peronosporomycetes</taxon>
        <taxon>Peronosporales</taxon>
        <taxon>Peronosporaceae</taxon>
        <taxon>Peronosclerospora</taxon>
    </lineage>
</organism>
<dbReference type="Proteomes" id="UP001163321">
    <property type="component" value="Chromosome 2"/>
</dbReference>
<accession>A0ACC0WEW9</accession>
<reference evidence="1 2" key="1">
    <citation type="journal article" date="2022" name="bioRxiv">
        <title>The genome of the oomycete Peronosclerospora sorghi, a cosmopolitan pathogen of maize and sorghum, is inflated with dispersed pseudogenes.</title>
        <authorList>
            <person name="Fletcher K."/>
            <person name="Martin F."/>
            <person name="Isakeit T."/>
            <person name="Cavanaugh K."/>
            <person name="Magill C."/>
            <person name="Michelmore R."/>
        </authorList>
    </citation>
    <scope>NUCLEOTIDE SEQUENCE [LARGE SCALE GENOMIC DNA]</scope>
    <source>
        <strain evidence="1">P6</strain>
    </source>
</reference>
<gene>
    <name evidence="1" type="ORF">PsorP6_017845</name>
</gene>
<sequence length="261" mass="29545">MEFGNEDDESWCSVRTQGTLPDDFDLVKVCDDDKNRSKQTQCSLVSLPAKHGHEFSRYAWFKTFRAQCRKVLPTDFDPVQPQVSRRYTWIEVSVCPALNTTCVKLELAPFDEKRVSVINPCEPVDLELQYDQAQAAVKSLTLSLQGSGYNELKEQSLVFDGCKVVANFSNKCHPMVQLRAERILSVANMTPSGLTLKTTSLSGTEQIVEVFESCMERSVGFTNVRLIWSFQSQRQTTHPPNQARLPGLHIYYLMSKGTPNH</sequence>